<evidence type="ECO:0000313" key="1">
    <source>
        <dbReference type="EMBL" id="KAK9902931.1"/>
    </source>
</evidence>
<name>A0AAW1VKP9_RUBAR</name>
<dbReference type="Proteomes" id="UP001457282">
    <property type="component" value="Unassembled WGS sequence"/>
</dbReference>
<organism evidence="1 2">
    <name type="scientific">Rubus argutus</name>
    <name type="common">Southern blackberry</name>
    <dbReference type="NCBI Taxonomy" id="59490"/>
    <lineage>
        <taxon>Eukaryota</taxon>
        <taxon>Viridiplantae</taxon>
        <taxon>Streptophyta</taxon>
        <taxon>Embryophyta</taxon>
        <taxon>Tracheophyta</taxon>
        <taxon>Spermatophyta</taxon>
        <taxon>Magnoliopsida</taxon>
        <taxon>eudicotyledons</taxon>
        <taxon>Gunneridae</taxon>
        <taxon>Pentapetalae</taxon>
        <taxon>rosids</taxon>
        <taxon>fabids</taxon>
        <taxon>Rosales</taxon>
        <taxon>Rosaceae</taxon>
        <taxon>Rosoideae</taxon>
        <taxon>Rosoideae incertae sedis</taxon>
        <taxon>Rubus</taxon>
    </lineage>
</organism>
<dbReference type="EMBL" id="JBEDUW010000248">
    <property type="protein sequence ID" value="KAK9902931.1"/>
    <property type="molecule type" value="Genomic_DNA"/>
</dbReference>
<accession>A0AAW1VKP9</accession>
<gene>
    <name evidence="1" type="ORF">M0R45_001444</name>
</gene>
<sequence length="110" mass="12845">MALIRELRQLNLSLPLPEPSERRPRFNLPLHPTAAVTTSVATDNCFSTAISATYLEKLQVLGHCKHLIGKLRQDINYCNLGFGDVPMNRGFERKDRKRRNSLFRWRRRVR</sequence>
<protein>
    <submittedName>
        <fullName evidence="1">Uncharacterized protein</fullName>
    </submittedName>
</protein>
<reference evidence="1 2" key="1">
    <citation type="journal article" date="2023" name="G3 (Bethesda)">
        <title>A chromosome-length genome assembly and annotation of blackberry (Rubus argutus, cv. 'Hillquist').</title>
        <authorList>
            <person name="Bruna T."/>
            <person name="Aryal R."/>
            <person name="Dudchenko O."/>
            <person name="Sargent D.J."/>
            <person name="Mead D."/>
            <person name="Buti M."/>
            <person name="Cavallini A."/>
            <person name="Hytonen T."/>
            <person name="Andres J."/>
            <person name="Pham M."/>
            <person name="Weisz D."/>
            <person name="Mascagni F."/>
            <person name="Usai G."/>
            <person name="Natali L."/>
            <person name="Bassil N."/>
            <person name="Fernandez G.E."/>
            <person name="Lomsadze A."/>
            <person name="Armour M."/>
            <person name="Olukolu B."/>
            <person name="Poorten T."/>
            <person name="Britton C."/>
            <person name="Davik J."/>
            <person name="Ashrafi H."/>
            <person name="Aiden E.L."/>
            <person name="Borodovsky M."/>
            <person name="Worthington M."/>
        </authorList>
    </citation>
    <scope>NUCLEOTIDE SEQUENCE [LARGE SCALE GENOMIC DNA]</scope>
    <source>
        <strain evidence="1">PI 553951</strain>
    </source>
</reference>
<keyword evidence="2" id="KW-1185">Reference proteome</keyword>
<evidence type="ECO:0000313" key="2">
    <source>
        <dbReference type="Proteomes" id="UP001457282"/>
    </source>
</evidence>
<dbReference type="AlphaFoldDB" id="A0AAW1VKP9"/>
<proteinExistence type="predicted"/>
<comment type="caution">
    <text evidence="1">The sequence shown here is derived from an EMBL/GenBank/DDBJ whole genome shotgun (WGS) entry which is preliminary data.</text>
</comment>